<evidence type="ECO:0000313" key="3">
    <source>
        <dbReference type="Proteomes" id="UP000076830"/>
    </source>
</evidence>
<dbReference type="RefSeq" id="WP_067647920.1">
    <property type="nucleotide sequence ID" value="NZ_CP015249.1"/>
</dbReference>
<dbReference type="EMBL" id="CP015249">
    <property type="protein sequence ID" value="ANB18461.1"/>
    <property type="molecule type" value="Genomic_DNA"/>
</dbReference>
<dbReference type="OrthoDB" id="9780211at2"/>
<dbReference type="Gene3D" id="3.40.220.10">
    <property type="entry name" value="Leucine Aminopeptidase, subunit E, domain 1"/>
    <property type="match status" value="1"/>
</dbReference>
<organism evidence="2 3">
    <name type="scientific">Dokdonella koreensis DS-123</name>
    <dbReference type="NCBI Taxonomy" id="1300342"/>
    <lineage>
        <taxon>Bacteria</taxon>
        <taxon>Pseudomonadati</taxon>
        <taxon>Pseudomonadota</taxon>
        <taxon>Gammaproteobacteria</taxon>
        <taxon>Lysobacterales</taxon>
        <taxon>Rhodanobacteraceae</taxon>
        <taxon>Dokdonella</taxon>
    </lineage>
</organism>
<proteinExistence type="predicted"/>
<dbReference type="Pfam" id="PF01661">
    <property type="entry name" value="Macro"/>
    <property type="match status" value="1"/>
</dbReference>
<protein>
    <submittedName>
        <fullName evidence="2">Integron gene cassette protein</fullName>
    </submittedName>
</protein>
<evidence type="ECO:0000313" key="2">
    <source>
        <dbReference type="EMBL" id="ANB18461.1"/>
    </source>
</evidence>
<feature type="domain" description="Macro" evidence="1">
    <location>
        <begin position="14"/>
        <end position="196"/>
    </location>
</feature>
<dbReference type="SMART" id="SM00506">
    <property type="entry name" value="A1pp"/>
    <property type="match status" value="1"/>
</dbReference>
<accession>A0A160DW93</accession>
<evidence type="ECO:0000259" key="1">
    <source>
        <dbReference type="PROSITE" id="PS51154"/>
    </source>
</evidence>
<gene>
    <name evidence="2" type="ORF">I596_2453</name>
</gene>
<dbReference type="STRING" id="1300342.I596_2453"/>
<dbReference type="KEGG" id="dko:I596_2453"/>
<dbReference type="SUPFAM" id="SSF52949">
    <property type="entry name" value="Macro domain-like"/>
    <property type="match status" value="1"/>
</dbReference>
<dbReference type="AlphaFoldDB" id="A0A160DW93"/>
<keyword evidence="3" id="KW-1185">Reference proteome</keyword>
<dbReference type="PATRIC" id="fig|1300342.3.peg.2391"/>
<dbReference type="InterPro" id="IPR002589">
    <property type="entry name" value="Macro_dom"/>
</dbReference>
<dbReference type="InterPro" id="IPR043472">
    <property type="entry name" value="Macro_dom-like"/>
</dbReference>
<sequence>MTAFPSLRLHALDAAMADAWRAHFEDAQVVIGDILSTPVDAVVSPANSFGFMDGGIDLHYARFFGGGLQDALRQRLLDAYDGELPVGQALVLPTGHATVPYLVSAPTMRVPVTIDRTVNVYLAFRAALLAVRRHNATAAPPIRRLAAPALGAGVGAMPPARVARQMHAAYAEVVLGETAWRTSARGVLAQHAHLLQ</sequence>
<dbReference type="PROSITE" id="PS51154">
    <property type="entry name" value="MACRO"/>
    <property type="match status" value="1"/>
</dbReference>
<reference evidence="2 3" key="1">
    <citation type="submission" date="2016-04" db="EMBL/GenBank/DDBJ databases">
        <title>Complete genome sequence of Dokdonella koreensis DS-123T.</title>
        <authorList>
            <person name="Kim J.F."/>
            <person name="Lee H."/>
            <person name="Kwak M.-J."/>
        </authorList>
    </citation>
    <scope>NUCLEOTIDE SEQUENCE [LARGE SCALE GENOMIC DNA]</scope>
    <source>
        <strain evidence="2 3">DS-123</strain>
    </source>
</reference>
<dbReference type="Proteomes" id="UP000076830">
    <property type="component" value="Chromosome"/>
</dbReference>
<name>A0A160DW93_9GAMM</name>